<dbReference type="GO" id="GO:0030983">
    <property type="term" value="F:mismatched DNA binding"/>
    <property type="evidence" value="ECO:0007669"/>
    <property type="project" value="InterPro"/>
</dbReference>
<dbReference type="InterPro" id="IPR007696">
    <property type="entry name" value="DNA_mismatch_repair_MutS_core"/>
</dbReference>
<evidence type="ECO:0000313" key="8">
    <source>
        <dbReference type="EMBL" id="KFM62949.1"/>
    </source>
</evidence>
<protein>
    <submittedName>
        <fullName evidence="8">MutS protein-like protein</fullName>
    </submittedName>
</protein>
<dbReference type="InterPro" id="IPR000432">
    <property type="entry name" value="DNA_mismatch_repair_MutS_C"/>
</dbReference>
<comment type="similarity">
    <text evidence="1">Belongs to the DNA mismatch repair MutS family.</text>
</comment>
<dbReference type="GO" id="GO:0006298">
    <property type="term" value="P:mismatch repair"/>
    <property type="evidence" value="ECO:0007669"/>
    <property type="project" value="InterPro"/>
</dbReference>
<dbReference type="Gene3D" id="1.10.1420.10">
    <property type="match status" value="1"/>
</dbReference>
<dbReference type="Pfam" id="PF05192">
    <property type="entry name" value="MutS_III"/>
    <property type="match status" value="1"/>
</dbReference>
<dbReference type="SMART" id="SM00533">
    <property type="entry name" value="MUTSd"/>
    <property type="match status" value="1"/>
</dbReference>
<dbReference type="InterPro" id="IPR045076">
    <property type="entry name" value="MutS"/>
</dbReference>
<dbReference type="GO" id="GO:0005524">
    <property type="term" value="F:ATP binding"/>
    <property type="evidence" value="ECO:0007669"/>
    <property type="project" value="UniProtKB-KW"/>
</dbReference>
<feature type="compositionally biased region" description="Low complexity" evidence="5">
    <location>
        <begin position="13"/>
        <end position="22"/>
    </location>
</feature>
<evidence type="ECO:0000256" key="3">
    <source>
        <dbReference type="ARBA" id="ARBA00022840"/>
    </source>
</evidence>
<organism evidence="8 9">
    <name type="scientific">Stegodyphus mimosarum</name>
    <name type="common">African social velvet spider</name>
    <dbReference type="NCBI Taxonomy" id="407821"/>
    <lineage>
        <taxon>Eukaryota</taxon>
        <taxon>Metazoa</taxon>
        <taxon>Ecdysozoa</taxon>
        <taxon>Arthropoda</taxon>
        <taxon>Chelicerata</taxon>
        <taxon>Arachnida</taxon>
        <taxon>Araneae</taxon>
        <taxon>Araneomorphae</taxon>
        <taxon>Entelegynae</taxon>
        <taxon>Eresoidea</taxon>
        <taxon>Eresidae</taxon>
        <taxon>Stegodyphus</taxon>
    </lineage>
</organism>
<dbReference type="AlphaFoldDB" id="A0A087TCW0"/>
<gene>
    <name evidence="8" type="ORF">X975_06512</name>
</gene>
<dbReference type="SMART" id="SM00534">
    <property type="entry name" value="MUTSac"/>
    <property type="match status" value="1"/>
</dbReference>
<evidence type="ECO:0000313" key="9">
    <source>
        <dbReference type="Proteomes" id="UP000054359"/>
    </source>
</evidence>
<evidence type="ECO:0000256" key="4">
    <source>
        <dbReference type="ARBA" id="ARBA00023125"/>
    </source>
</evidence>
<dbReference type="SUPFAM" id="SSF52540">
    <property type="entry name" value="P-loop containing nucleoside triphosphate hydrolases"/>
    <property type="match status" value="1"/>
</dbReference>
<keyword evidence="3" id="KW-0067">ATP-binding</keyword>
<keyword evidence="4" id="KW-0238">DNA-binding</keyword>
<dbReference type="PANTHER" id="PTHR11361:SF20">
    <property type="entry name" value="MUTS PROTEIN HOMOLOG 5"/>
    <property type="match status" value="1"/>
</dbReference>
<feature type="non-terminal residue" evidence="8">
    <location>
        <position position="841"/>
    </location>
</feature>
<feature type="domain" description="DNA mismatch repair protein MutS core" evidence="6">
    <location>
        <begin position="254"/>
        <end position="573"/>
    </location>
</feature>
<evidence type="ECO:0000256" key="1">
    <source>
        <dbReference type="ARBA" id="ARBA00006271"/>
    </source>
</evidence>
<dbReference type="Proteomes" id="UP000054359">
    <property type="component" value="Unassembled WGS sequence"/>
</dbReference>
<keyword evidence="2" id="KW-0547">Nucleotide-binding</keyword>
<dbReference type="InterPro" id="IPR011184">
    <property type="entry name" value="DNA_mismatch_repair_Msh2"/>
</dbReference>
<dbReference type="InterPro" id="IPR007861">
    <property type="entry name" value="DNA_mismatch_repair_MutS_clamp"/>
</dbReference>
<dbReference type="GO" id="GO:0005634">
    <property type="term" value="C:nucleus"/>
    <property type="evidence" value="ECO:0007669"/>
    <property type="project" value="TreeGrafter"/>
</dbReference>
<evidence type="ECO:0000256" key="5">
    <source>
        <dbReference type="SAM" id="MobiDB-lite"/>
    </source>
</evidence>
<dbReference type="PIRSF" id="PIRSF005813">
    <property type="entry name" value="MSH2"/>
    <property type="match status" value="1"/>
</dbReference>
<name>A0A087TCW0_STEMI</name>
<dbReference type="GO" id="GO:0051026">
    <property type="term" value="P:chiasma assembly"/>
    <property type="evidence" value="ECO:0007669"/>
    <property type="project" value="TreeGrafter"/>
</dbReference>
<dbReference type="Pfam" id="PF00488">
    <property type="entry name" value="MutS_V"/>
    <property type="match status" value="1"/>
</dbReference>
<keyword evidence="9" id="KW-1185">Reference proteome</keyword>
<proteinExistence type="inferred from homology"/>
<dbReference type="STRING" id="407821.A0A087TCW0"/>
<dbReference type="PANTHER" id="PTHR11361">
    <property type="entry name" value="DNA MISMATCH REPAIR PROTEIN MUTS FAMILY MEMBER"/>
    <property type="match status" value="1"/>
</dbReference>
<reference evidence="8 9" key="1">
    <citation type="submission" date="2013-11" db="EMBL/GenBank/DDBJ databases">
        <title>Genome sequencing of Stegodyphus mimosarum.</title>
        <authorList>
            <person name="Bechsgaard J."/>
        </authorList>
    </citation>
    <scope>NUCLEOTIDE SEQUENCE [LARGE SCALE GENOMIC DNA]</scope>
</reference>
<dbReference type="Pfam" id="PF05190">
    <property type="entry name" value="MutS_IV"/>
    <property type="match status" value="1"/>
</dbReference>
<dbReference type="Gene3D" id="3.40.50.300">
    <property type="entry name" value="P-loop containing nucleotide triphosphate hydrolases"/>
    <property type="match status" value="1"/>
</dbReference>
<dbReference type="InterPro" id="IPR036187">
    <property type="entry name" value="DNA_mismatch_repair_MutS_sf"/>
</dbReference>
<dbReference type="GO" id="GO:0140664">
    <property type="term" value="F:ATP-dependent DNA damage sensor activity"/>
    <property type="evidence" value="ECO:0007669"/>
    <property type="project" value="InterPro"/>
</dbReference>
<dbReference type="InterPro" id="IPR027417">
    <property type="entry name" value="P-loop_NTPase"/>
</dbReference>
<accession>A0A087TCW0</accession>
<evidence type="ECO:0000259" key="7">
    <source>
        <dbReference type="SMART" id="SM00534"/>
    </source>
</evidence>
<dbReference type="EMBL" id="KK114637">
    <property type="protein sequence ID" value="KFM62949.1"/>
    <property type="molecule type" value="Genomic_DNA"/>
</dbReference>
<dbReference type="SUPFAM" id="SSF48334">
    <property type="entry name" value="DNA repair protein MutS, domain III"/>
    <property type="match status" value="1"/>
</dbReference>
<evidence type="ECO:0000259" key="6">
    <source>
        <dbReference type="SMART" id="SM00533"/>
    </source>
</evidence>
<feature type="region of interest" description="Disordered" evidence="5">
    <location>
        <begin position="1"/>
        <end position="22"/>
    </location>
</feature>
<dbReference type="OrthoDB" id="29596at2759"/>
<sequence length="841" mass="95067">MAFGQERLSVTMNNSKNSSTSSECMNVNDVHILTDTEEDEIPQIILSIIWQANKLGAAYYNIDTSQLYLVTDHLDPAPHFTILSTLLKQTEPAYVVTSARTDEKFISALKELLLQQNSAQRRSESSIFSNILSDENEKLHLLPSIEFAFEVSKHRLKNLNFPNVPSNMNDVEKTIYFSSLIDFTNTCMVKAAGGLLKTIERSPLGLSLDTLKIVSVSTLSLKHLVNIDENTYRALQIFQEERHPSVYKNTFGIKEGLSLYGICNKCKSGIGKKELKRWFLLPTNDINLIQERQTSIQYFILAKNKEVMTALQDSLKFIKFLPRLLSHMKNAQASLSDWQALYRTSYHAVLIGDICRSRNSDLKIFKEIGETFSMDLFRIASLLDKIIDFQEYAKQNHFVVKPGVDSELDKMKRTYNGLPDFMTQVAYQELQELSEDIQKCSVIYLPQLGYLLAVPVTEQMKTTKNYIIPNLRFMFILNDVAHYKTANTKKLDSLLGDTLCDIYDKETQIMHKLQNAVLEVEHIFYAVMEYSAKLDCLIALAVISLEYNWTQPEITADGYFAIVKGRHPLQELCVESFVANDTFSGKHESKIKILTGPNSSGKSIYLKQIALIAYMAHLGSFVPAQKAIIPVLDGIFSCIYAAESVSINLSSFLISLNQFSYALNTSTQNSLVIVDEFGKDTDTDSSLALLTASVKFWNEKGLASPHVFLATHFLALSTAFCHCPGIKFQTMDIMQNKELVYLYQLVDGIATCSFASHTALQAGLPENVIKRSLKVAKALKEKQQIPAEDLYIRKRLAKYFSIFDNFLKFDPDTEDVQAFIRNIREQKFPSSSTASSDLTNC</sequence>
<feature type="domain" description="DNA mismatch repair proteins mutS family" evidence="7">
    <location>
        <begin position="589"/>
        <end position="777"/>
    </location>
</feature>
<evidence type="ECO:0000256" key="2">
    <source>
        <dbReference type="ARBA" id="ARBA00022741"/>
    </source>
</evidence>
<dbReference type="FunFam" id="1.10.1420.10:FF:000008">
    <property type="entry name" value="MutS homolog 5 (E. coli)"/>
    <property type="match status" value="1"/>
</dbReference>
<dbReference type="OMA" id="CSVYFMP"/>